<proteinExistence type="predicted"/>
<evidence type="ECO:0000313" key="2">
    <source>
        <dbReference type="EMBL" id="KIZ04009.1"/>
    </source>
</evidence>
<evidence type="ECO:0000256" key="1">
    <source>
        <dbReference type="SAM" id="MobiDB-lite"/>
    </source>
</evidence>
<name>A0A0D2LB81_9CHLO</name>
<dbReference type="GeneID" id="25736825"/>
<keyword evidence="3" id="KW-1185">Reference proteome</keyword>
<organism evidence="2 3">
    <name type="scientific">Monoraphidium neglectum</name>
    <dbReference type="NCBI Taxonomy" id="145388"/>
    <lineage>
        <taxon>Eukaryota</taxon>
        <taxon>Viridiplantae</taxon>
        <taxon>Chlorophyta</taxon>
        <taxon>core chlorophytes</taxon>
        <taxon>Chlorophyceae</taxon>
        <taxon>CS clade</taxon>
        <taxon>Sphaeropleales</taxon>
        <taxon>Selenastraceae</taxon>
        <taxon>Monoraphidium</taxon>
    </lineage>
</organism>
<feature type="region of interest" description="Disordered" evidence="1">
    <location>
        <begin position="1"/>
        <end position="21"/>
    </location>
</feature>
<dbReference type="OrthoDB" id="10544827at2759"/>
<dbReference type="RefSeq" id="XP_013903028.1">
    <property type="nucleotide sequence ID" value="XM_014047574.1"/>
</dbReference>
<dbReference type="Proteomes" id="UP000054498">
    <property type="component" value="Unassembled WGS sequence"/>
</dbReference>
<evidence type="ECO:0000313" key="3">
    <source>
        <dbReference type="Proteomes" id="UP000054498"/>
    </source>
</evidence>
<protein>
    <submittedName>
        <fullName evidence="2">Uncharacterized protein</fullName>
    </submittedName>
</protein>
<sequence length="303" mass="34995">MVMAEARHKLMPPHARPDEGLRLSKAQVKSAPVEQLRAWAQQAQIDRAAPKKRRSTPQPAPTVARLRQLVQAECCSTLPRWERRLFRAMAAEREEEVSPTEAHTKWRLSEVELIELRSGRPYAPLLLVDVVAKARQKFGGEAAFLDRKHKVRASKASLIKARTAEAQKELQRWRRREPMDWAEHAHAFRQYTHYGLMPNPRVITTQLVMARRKAAVVAELDSRGLDEKLVYTVSMRGYWDLSWWDAKRTGVGLQEAISRLMTTEAIKRTRIEQVAHVLESQRVPAEARQFVRANLMQYTEALW</sequence>
<dbReference type="AlphaFoldDB" id="A0A0D2LB81"/>
<dbReference type="KEGG" id="mng:MNEG_3947"/>
<gene>
    <name evidence="2" type="ORF">MNEG_3947</name>
</gene>
<dbReference type="EMBL" id="KK100742">
    <property type="protein sequence ID" value="KIZ04009.1"/>
    <property type="molecule type" value="Genomic_DNA"/>
</dbReference>
<accession>A0A0D2LB81</accession>
<reference evidence="2 3" key="1">
    <citation type="journal article" date="2013" name="BMC Genomics">
        <title>Reconstruction of the lipid metabolism for the microalga Monoraphidium neglectum from its genome sequence reveals characteristics suitable for biofuel production.</title>
        <authorList>
            <person name="Bogen C."/>
            <person name="Al-Dilaimi A."/>
            <person name="Albersmeier A."/>
            <person name="Wichmann J."/>
            <person name="Grundmann M."/>
            <person name="Rupp O."/>
            <person name="Lauersen K.J."/>
            <person name="Blifernez-Klassen O."/>
            <person name="Kalinowski J."/>
            <person name="Goesmann A."/>
            <person name="Mussgnug J.H."/>
            <person name="Kruse O."/>
        </authorList>
    </citation>
    <scope>NUCLEOTIDE SEQUENCE [LARGE SCALE GENOMIC DNA]</scope>
    <source>
        <strain evidence="2 3">SAG 48.87</strain>
    </source>
</reference>